<dbReference type="PANTHER" id="PTHR39087">
    <property type="entry name" value="UPF0104 MEMBRANE PROTEIN MJ1595"/>
    <property type="match status" value="1"/>
</dbReference>
<dbReference type="OrthoDB" id="9814270at2"/>
<name>A0A1M6GPX0_9FIRM</name>
<keyword evidence="3 6" id="KW-0812">Transmembrane</keyword>
<dbReference type="GO" id="GO:0046677">
    <property type="term" value="P:response to antibiotic"/>
    <property type="evidence" value="ECO:0007669"/>
    <property type="project" value="UniProtKB-KW"/>
</dbReference>
<evidence type="ECO:0000256" key="3">
    <source>
        <dbReference type="ARBA" id="ARBA00022692"/>
    </source>
</evidence>
<dbReference type="RefSeq" id="WP_072868978.1">
    <property type="nucleotide sequence ID" value="NZ_FQZM01000020.1"/>
</dbReference>
<feature type="transmembrane region" description="Helical" evidence="6">
    <location>
        <begin position="89"/>
        <end position="113"/>
    </location>
</feature>
<dbReference type="Pfam" id="PF03706">
    <property type="entry name" value="LPG_synthase_TM"/>
    <property type="match status" value="1"/>
</dbReference>
<feature type="transmembrane region" description="Helical" evidence="6">
    <location>
        <begin position="270"/>
        <end position="293"/>
    </location>
</feature>
<comment type="subcellular location">
    <subcellularLocation>
        <location evidence="1 6">Cell membrane</location>
        <topology evidence="1 6">Multi-pass membrane protein</topology>
    </subcellularLocation>
</comment>
<dbReference type="GO" id="GO:0005886">
    <property type="term" value="C:plasma membrane"/>
    <property type="evidence" value="ECO:0007669"/>
    <property type="project" value="UniProtKB-SubCell"/>
</dbReference>
<comment type="function">
    <text evidence="6">Catalyzes the transfer of a lysyl group from L-lysyl-tRNA(Lys) to membrane-bound phosphatidylglycerol (PG), which produces lysylphosphatidylglycerol (LPG), a major component of the bacterial membrane with a positive net charge. LPG synthesis contributes to bacterial virulence as it is involved in the resistance mechanism against cationic antimicrobial peptides (CAMP) produces by the host's immune system (defensins, cathelicidins) and by the competing microorganisms.</text>
</comment>
<feature type="transmembrane region" description="Helical" evidence="6">
    <location>
        <begin position="314"/>
        <end position="337"/>
    </location>
</feature>
<dbReference type="GO" id="GO:0006629">
    <property type="term" value="P:lipid metabolic process"/>
    <property type="evidence" value="ECO:0007669"/>
    <property type="project" value="UniProtKB-KW"/>
</dbReference>
<dbReference type="EMBL" id="FQZM01000020">
    <property type="protein sequence ID" value="SHJ12037.1"/>
    <property type="molecule type" value="Genomic_DNA"/>
</dbReference>
<sequence length="344" mass="37269">MTGQAGNFSPLFSPHRVAFVAILFFAAAAVALHLGQAAEIRRTLQQGRWWWIAAAILLQVVFLINQSALYHAVYRMVRLPVGFGRLLELVMSAAFVSAVVPGGTISGTGLMVYDAVRRGLDAARAALANVIFFIFDYLAFLVILLLALFYLFSRGNLQSYELAATAVLAGGLGTLLLLLLLLAWMPALFVTLAGRLARTAGRLSRKLEGHAQHWEEKAGEITGRLSDALQAMIKNRPALLRAATHALLVEGIGLMQLQALFLAFGQSPGAGRLITGYAVGVLFMIVSITPQGVGLMEGAMTAAYTSTGIPMEQAVLVTFIYRALSLWLPMIGGFIFFKRTVNRW</sequence>
<keyword evidence="6" id="KW-0046">Antibiotic resistance</keyword>
<feature type="transmembrane region" description="Helical" evidence="6">
    <location>
        <begin position="172"/>
        <end position="197"/>
    </location>
</feature>
<evidence type="ECO:0000313" key="8">
    <source>
        <dbReference type="Proteomes" id="UP000184529"/>
    </source>
</evidence>
<evidence type="ECO:0000256" key="2">
    <source>
        <dbReference type="ARBA" id="ARBA00022475"/>
    </source>
</evidence>
<organism evidence="7 8">
    <name type="scientific">Desulfofundulus thermosubterraneus DSM 16057</name>
    <dbReference type="NCBI Taxonomy" id="1121432"/>
    <lineage>
        <taxon>Bacteria</taxon>
        <taxon>Bacillati</taxon>
        <taxon>Bacillota</taxon>
        <taxon>Clostridia</taxon>
        <taxon>Eubacteriales</taxon>
        <taxon>Peptococcaceae</taxon>
        <taxon>Desulfofundulus</taxon>
    </lineage>
</organism>
<protein>
    <recommendedName>
        <fullName evidence="6">Phosphatidylglycerol lysyltransferase</fullName>
        <ecNumber evidence="6">2.3.2.3</ecNumber>
    </recommendedName>
    <alternativeName>
        <fullName evidence="6">Lysylphosphatidylglycerol synthase</fullName>
    </alternativeName>
</protein>
<evidence type="ECO:0000256" key="1">
    <source>
        <dbReference type="ARBA" id="ARBA00004651"/>
    </source>
</evidence>
<comment type="catalytic activity">
    <reaction evidence="6">
        <text>L-lysyl-tRNA(Lys) + a 1,2-diacyl-sn-glycero-3-phospho-(1'-sn-glycerol) = a 1,2-diacyl-sn-glycero-3-phospho-1'-(3'-O-L-lysyl)-sn-glycerol + tRNA(Lys)</text>
        <dbReference type="Rhea" id="RHEA:10668"/>
        <dbReference type="Rhea" id="RHEA-COMP:9696"/>
        <dbReference type="Rhea" id="RHEA-COMP:9697"/>
        <dbReference type="ChEBI" id="CHEBI:64716"/>
        <dbReference type="ChEBI" id="CHEBI:75792"/>
        <dbReference type="ChEBI" id="CHEBI:78442"/>
        <dbReference type="ChEBI" id="CHEBI:78529"/>
        <dbReference type="EC" id="2.3.2.3"/>
    </reaction>
</comment>
<dbReference type="EC" id="2.3.2.3" evidence="6"/>
<feature type="transmembrane region" description="Helical" evidence="6">
    <location>
        <begin position="125"/>
        <end position="152"/>
    </location>
</feature>
<gene>
    <name evidence="6" type="primary">mprF</name>
    <name evidence="7" type="ORF">SAMN02745219_01784</name>
</gene>
<dbReference type="GO" id="GO:0050071">
    <property type="term" value="F:phosphatidylglycerol lysyltransferase activity"/>
    <property type="evidence" value="ECO:0007669"/>
    <property type="project" value="UniProtKB-EC"/>
</dbReference>
<dbReference type="AlphaFoldDB" id="A0A1M6GPX0"/>
<reference evidence="8" key="1">
    <citation type="submission" date="2016-11" db="EMBL/GenBank/DDBJ databases">
        <authorList>
            <person name="Varghese N."/>
            <person name="Submissions S."/>
        </authorList>
    </citation>
    <scope>NUCLEOTIDE SEQUENCE [LARGE SCALE GENOMIC DNA]</scope>
    <source>
        <strain evidence="8">DSM 16057</strain>
    </source>
</reference>
<dbReference type="STRING" id="1121432.SAMN02745219_01784"/>
<dbReference type="Proteomes" id="UP000184529">
    <property type="component" value="Unassembled WGS sequence"/>
</dbReference>
<dbReference type="PANTHER" id="PTHR39087:SF2">
    <property type="entry name" value="UPF0104 MEMBRANE PROTEIN MJ1595"/>
    <property type="match status" value="1"/>
</dbReference>
<evidence type="ECO:0000256" key="6">
    <source>
        <dbReference type="RuleBase" id="RU363042"/>
    </source>
</evidence>
<keyword evidence="5 6" id="KW-0472">Membrane</keyword>
<dbReference type="InterPro" id="IPR022791">
    <property type="entry name" value="L-PG_synthase/AglD"/>
</dbReference>
<feature type="transmembrane region" description="Helical" evidence="6">
    <location>
        <begin position="17"/>
        <end position="37"/>
    </location>
</feature>
<evidence type="ECO:0000313" key="7">
    <source>
        <dbReference type="EMBL" id="SHJ12037.1"/>
    </source>
</evidence>
<accession>A0A1M6GPX0</accession>
<keyword evidence="6" id="KW-0443">Lipid metabolism</keyword>
<comment type="similarity">
    <text evidence="6">Belongs to the LPG synthase family.</text>
</comment>
<keyword evidence="2" id="KW-1003">Cell membrane</keyword>
<keyword evidence="8" id="KW-1185">Reference proteome</keyword>
<dbReference type="NCBIfam" id="TIGR00374">
    <property type="entry name" value="flippase-like domain"/>
    <property type="match status" value="1"/>
</dbReference>
<evidence type="ECO:0000256" key="5">
    <source>
        <dbReference type="ARBA" id="ARBA00023136"/>
    </source>
</evidence>
<keyword evidence="6" id="KW-0808">Transferase</keyword>
<proteinExistence type="inferred from homology"/>
<keyword evidence="4 6" id="KW-1133">Transmembrane helix</keyword>
<feature type="transmembrane region" description="Helical" evidence="6">
    <location>
        <begin position="49"/>
        <end position="69"/>
    </location>
</feature>
<evidence type="ECO:0000256" key="4">
    <source>
        <dbReference type="ARBA" id="ARBA00022989"/>
    </source>
</evidence>